<organism evidence="2 3">
    <name type="scientific">Austropuccinia psidii MF-1</name>
    <dbReference type="NCBI Taxonomy" id="1389203"/>
    <lineage>
        <taxon>Eukaryota</taxon>
        <taxon>Fungi</taxon>
        <taxon>Dikarya</taxon>
        <taxon>Basidiomycota</taxon>
        <taxon>Pucciniomycotina</taxon>
        <taxon>Pucciniomycetes</taxon>
        <taxon>Pucciniales</taxon>
        <taxon>Sphaerophragmiaceae</taxon>
        <taxon>Austropuccinia</taxon>
    </lineage>
</organism>
<keyword evidence="3" id="KW-1185">Reference proteome</keyword>
<proteinExistence type="predicted"/>
<keyword evidence="1" id="KW-0472">Membrane</keyword>
<feature type="transmembrane region" description="Helical" evidence="1">
    <location>
        <begin position="12"/>
        <end position="35"/>
    </location>
</feature>
<protein>
    <submittedName>
        <fullName evidence="2">Uncharacterized protein</fullName>
    </submittedName>
</protein>
<dbReference type="EMBL" id="AVOT02007555">
    <property type="protein sequence ID" value="MBW0484142.1"/>
    <property type="molecule type" value="Genomic_DNA"/>
</dbReference>
<accession>A0A9Q3CKC2</accession>
<dbReference type="AlphaFoldDB" id="A0A9Q3CKC2"/>
<keyword evidence="1" id="KW-1133">Transmembrane helix</keyword>
<comment type="caution">
    <text evidence="2">The sequence shown here is derived from an EMBL/GenBank/DDBJ whole genome shotgun (WGS) entry which is preliminary data.</text>
</comment>
<dbReference type="OrthoDB" id="10665461at2759"/>
<evidence type="ECO:0000313" key="2">
    <source>
        <dbReference type="EMBL" id="MBW0484142.1"/>
    </source>
</evidence>
<feature type="transmembrane region" description="Helical" evidence="1">
    <location>
        <begin position="55"/>
        <end position="80"/>
    </location>
</feature>
<keyword evidence="1" id="KW-0812">Transmembrane</keyword>
<dbReference type="Proteomes" id="UP000765509">
    <property type="component" value="Unassembled WGS sequence"/>
</dbReference>
<evidence type="ECO:0000256" key="1">
    <source>
        <dbReference type="SAM" id="Phobius"/>
    </source>
</evidence>
<name>A0A9Q3CKC2_9BASI</name>
<evidence type="ECO:0000313" key="3">
    <source>
        <dbReference type="Proteomes" id="UP000765509"/>
    </source>
</evidence>
<sequence length="203" mass="22089">MNAMSSNSCRGFLAFFIAGVSATIIGLLIKGFKILQENRATLESSLPGGKLTAKSLMGTGLALLIASALSLIFALVDIFLIASETRSKNLKKSWSRKVSFISLGLLLIILTPIHLAATIVATTQSATVTVPFFPPELIKTLLGVIGKSLQYRDIDVVLAYIVLGWVLWATLLTGFLVEYSARRNQQHVVEFEYESKPHNCESS</sequence>
<feature type="transmembrane region" description="Helical" evidence="1">
    <location>
        <begin position="157"/>
        <end position="177"/>
    </location>
</feature>
<feature type="transmembrane region" description="Helical" evidence="1">
    <location>
        <begin position="100"/>
        <end position="121"/>
    </location>
</feature>
<reference evidence="2" key="1">
    <citation type="submission" date="2021-03" db="EMBL/GenBank/DDBJ databases">
        <title>Draft genome sequence of rust myrtle Austropuccinia psidii MF-1, a brazilian biotype.</title>
        <authorList>
            <person name="Quecine M.C."/>
            <person name="Pachon D.M.R."/>
            <person name="Bonatelli M.L."/>
            <person name="Correr F.H."/>
            <person name="Franceschini L.M."/>
            <person name="Leite T.F."/>
            <person name="Margarido G.R.A."/>
            <person name="Almeida C.A."/>
            <person name="Ferrarezi J.A."/>
            <person name="Labate C.A."/>
        </authorList>
    </citation>
    <scope>NUCLEOTIDE SEQUENCE</scope>
    <source>
        <strain evidence="2">MF-1</strain>
    </source>
</reference>
<gene>
    <name evidence="2" type="ORF">O181_023857</name>
</gene>